<dbReference type="InterPro" id="IPR036188">
    <property type="entry name" value="FAD/NAD-bd_sf"/>
</dbReference>
<evidence type="ECO:0000313" key="1">
    <source>
        <dbReference type="EMBL" id="KAB0873376.1"/>
    </source>
</evidence>
<dbReference type="RefSeq" id="WP_075192062.1">
    <property type="nucleotide sequence ID" value="NZ_JADKNN010000035.1"/>
</dbReference>
<dbReference type="SUPFAM" id="SSF51971">
    <property type="entry name" value="Nucleotide-binding domain"/>
    <property type="match status" value="1"/>
</dbReference>
<keyword evidence="4" id="KW-1185">Reference proteome</keyword>
<dbReference type="Gene3D" id="3.50.50.60">
    <property type="entry name" value="FAD/NAD(P)-binding domain"/>
    <property type="match status" value="1"/>
</dbReference>
<sequence>MAITRRDFLNGVAITVAAGMTPWHILRASPQTAAQSLYYPPTLTGLRGNHPGSFEQAHALGREGKRFDPASVPVEEQYDLVIVGAGISGLAAACFWQELRGKQQRILLLDNHDDFGGHAKRNEFHIDGKTVLGYGGSESFQSPANNFSEIAMGLLKTLNVSIERMAKSFDQTFYPDLNLSRGVYFDKTNFGVDKIVSGDPGRAVADDIPPDRMNARDIRAFINDFPLPQADRDALIALHTEKKDYLAGMRVEDKVAWLDSHSYRQFLSEKVGLSDSAIRYFQQRTNDFQAIGIDGTSASDARICALPGLDGMDLPPLDAESLADLEEPYIYHFPDGNAGLARLMVRHLIPAVAPGDSMDDIVMATFDYSQLDKPDHPVRLRLNSTGVHAANVAGGVEVTYLRDGKLHKVKAGQTVMAGYNMMIPYLVPEIPHDQQEALKQNVKAPLVYSKVVIRNWQPFVKLGVHEIYSPAAPYSRVKLDYPVNMGGYPHPRDPNAPIGLHMVYVPTFPGSELSAREQFRKGRAFLLGTPFEVHEKMIREQLQGMFGEAGFDHKRDIAAITVNRWSHGYSYFFSGLFDDEEGSQKIIEKARQPVGRITIANSDADWSPYANSAIDQGYRAVKELHEMAKESA</sequence>
<reference evidence="2 3" key="1">
    <citation type="submission" date="2016-12" db="EMBL/GenBank/DDBJ databases">
        <title>Analysis of the Molecular Diversity Among Cronobacter Species Isolated from Filth Flies Using a Pan Genomic DNA Microarray.</title>
        <authorList>
            <person name="Pava-Ripoll M."/>
            <person name="Tall B."/>
            <person name="Farber J."/>
            <person name="Fanning S."/>
            <person name="Lehner A."/>
            <person name="Stephan R."/>
            <person name="Pagotto F."/>
            <person name="Iverson C."/>
            <person name="Ziobro G."/>
            <person name="Miller A."/>
            <person name="Pearson R."/>
            <person name="Yan Q."/>
            <person name="Kim M."/>
            <person name="Jeong S."/>
            <person name="Park J."/>
            <person name="Jun S."/>
            <person name="Choi H."/>
            <person name="Chung T."/>
            <person name="Yoo Y."/>
            <person name="Park E."/>
            <person name="Hwang S."/>
            <person name="Lee B."/>
            <person name="Sathyamoorthy V."/>
            <person name="Carter L."/>
            <person name="Mammel M."/>
            <person name="Jackson S."/>
            <person name="Kothary M."/>
            <person name="Patel I."/>
            <person name="Grim C."/>
            <person name="Gopinath G."/>
            <person name="Gangiredla J."/>
            <person name="Chase H."/>
        </authorList>
    </citation>
    <scope>NUCLEOTIDE SEQUENCE [LARGE SCALE GENOMIC DNA]</scope>
    <source>
        <strain evidence="2 3">MOD1-Md1s</strain>
    </source>
</reference>
<dbReference type="SUPFAM" id="SSF51905">
    <property type="entry name" value="FAD/NAD(P)-binding domain"/>
    <property type="match status" value="1"/>
</dbReference>
<evidence type="ECO:0000313" key="3">
    <source>
        <dbReference type="Proteomes" id="UP000244378"/>
    </source>
</evidence>
<dbReference type="AlphaFoldDB" id="A0A2T7B070"/>
<dbReference type="OrthoDB" id="231484at2"/>
<dbReference type="Proteomes" id="UP000244378">
    <property type="component" value="Unassembled WGS sequence"/>
</dbReference>
<protein>
    <submittedName>
        <fullName evidence="2">NAD(P)/FAD-dependent oxidoreductase</fullName>
    </submittedName>
</protein>
<dbReference type="Pfam" id="PF13450">
    <property type="entry name" value="NAD_binding_8"/>
    <property type="match status" value="1"/>
</dbReference>
<evidence type="ECO:0000313" key="4">
    <source>
        <dbReference type="Proteomes" id="UP000469927"/>
    </source>
</evidence>
<dbReference type="PROSITE" id="PS51318">
    <property type="entry name" value="TAT"/>
    <property type="match status" value="1"/>
</dbReference>
<organism evidence="2 3">
    <name type="scientific">Cronobacter muytjensii</name>
    <dbReference type="NCBI Taxonomy" id="413501"/>
    <lineage>
        <taxon>Bacteria</taxon>
        <taxon>Pseudomonadati</taxon>
        <taxon>Pseudomonadota</taxon>
        <taxon>Gammaproteobacteria</taxon>
        <taxon>Enterobacterales</taxon>
        <taxon>Enterobacteriaceae</taxon>
        <taxon>Cronobacter</taxon>
    </lineage>
</organism>
<gene>
    <name evidence="2" type="ORF">AUN14_00210</name>
    <name evidence="1" type="ORF">FZI19_18910</name>
</gene>
<dbReference type="EMBL" id="MSAE01000001">
    <property type="protein sequence ID" value="PUX18386.1"/>
    <property type="molecule type" value="Genomic_DNA"/>
</dbReference>
<dbReference type="EMBL" id="WAGD01000072">
    <property type="protein sequence ID" value="KAB0873376.1"/>
    <property type="molecule type" value="Genomic_DNA"/>
</dbReference>
<accession>A0A2T7B070</accession>
<dbReference type="Proteomes" id="UP000469927">
    <property type="component" value="Unassembled WGS sequence"/>
</dbReference>
<name>A0A2T7B070_9ENTR</name>
<proteinExistence type="predicted"/>
<dbReference type="InterPro" id="IPR006311">
    <property type="entry name" value="TAT_signal"/>
</dbReference>
<reference evidence="1 4" key="2">
    <citation type="submission" date="2019-08" db="EMBL/GenBank/DDBJ databases">
        <title>Prevalence, distribution, and phylogeny of type two toxin-antitoxin genes possessed by Cronobacter species where C. sakazakii homologs follow sequence type lineages.</title>
        <authorList>
            <person name="Finkelstein S."/>
            <person name="Negrete F."/>
            <person name="Jang H."/>
            <person name="Gopinath G.R."/>
            <person name="Tall B.D."/>
        </authorList>
    </citation>
    <scope>NUCLEOTIDE SEQUENCE [LARGE SCALE GENOMIC DNA]</scope>
    <source>
        <strain evidence="1 4">MOD1_GK1257</strain>
    </source>
</reference>
<evidence type="ECO:0000313" key="2">
    <source>
        <dbReference type="EMBL" id="PUX18386.1"/>
    </source>
</evidence>
<comment type="caution">
    <text evidence="2">The sequence shown here is derived from an EMBL/GenBank/DDBJ whole genome shotgun (WGS) entry which is preliminary data.</text>
</comment>